<dbReference type="Gene3D" id="3.40.30.10">
    <property type="entry name" value="Glutaredoxin"/>
    <property type="match status" value="1"/>
</dbReference>
<comment type="similarity">
    <text evidence="1">Belongs to the GST superfamily.</text>
</comment>
<gene>
    <name evidence="5" type="ORF">HMPREF1541_09125</name>
</gene>
<dbReference type="GeneID" id="19976464"/>
<dbReference type="InterPro" id="IPR040079">
    <property type="entry name" value="Glutathione_S-Trfase"/>
</dbReference>
<dbReference type="HOGENOM" id="CLU_011226_12_2_1"/>
<dbReference type="SFLD" id="SFLDS00019">
    <property type="entry name" value="Glutathione_Transferase_(cytos"/>
    <property type="match status" value="1"/>
</dbReference>
<dbReference type="SUPFAM" id="SSF47616">
    <property type="entry name" value="GST C-terminal domain-like"/>
    <property type="match status" value="1"/>
</dbReference>
<feature type="region of interest" description="Disordered" evidence="2">
    <location>
        <begin position="22"/>
        <end position="42"/>
    </location>
</feature>
<dbReference type="EMBL" id="KB822712">
    <property type="protein sequence ID" value="ETN45294.1"/>
    <property type="molecule type" value="Genomic_DNA"/>
</dbReference>
<dbReference type="InterPro" id="IPR004045">
    <property type="entry name" value="Glutathione_S-Trfase_N"/>
</dbReference>
<accession>W2SBI8</accession>
<reference evidence="5 6" key="1">
    <citation type="submission" date="2013-03" db="EMBL/GenBank/DDBJ databases">
        <title>The Genome Sequence of Phialophora europaea CBS 101466.</title>
        <authorList>
            <consortium name="The Broad Institute Genomics Platform"/>
            <person name="Cuomo C."/>
            <person name="de Hoog S."/>
            <person name="Gorbushina A."/>
            <person name="Walker B."/>
            <person name="Young S.K."/>
            <person name="Zeng Q."/>
            <person name="Gargeya S."/>
            <person name="Fitzgerald M."/>
            <person name="Haas B."/>
            <person name="Abouelleil A."/>
            <person name="Allen A.W."/>
            <person name="Alvarado L."/>
            <person name="Arachchi H.M."/>
            <person name="Berlin A.M."/>
            <person name="Chapman S.B."/>
            <person name="Gainer-Dewar J."/>
            <person name="Goldberg J."/>
            <person name="Griggs A."/>
            <person name="Gujja S."/>
            <person name="Hansen M."/>
            <person name="Howarth C."/>
            <person name="Imamovic A."/>
            <person name="Ireland A."/>
            <person name="Larimer J."/>
            <person name="McCowan C."/>
            <person name="Murphy C."/>
            <person name="Pearson M."/>
            <person name="Poon T.W."/>
            <person name="Priest M."/>
            <person name="Roberts A."/>
            <person name="Saif S."/>
            <person name="Shea T."/>
            <person name="Sisk P."/>
            <person name="Sykes S."/>
            <person name="Wortman J."/>
            <person name="Nusbaum C."/>
            <person name="Birren B."/>
        </authorList>
    </citation>
    <scope>NUCLEOTIDE SEQUENCE [LARGE SCALE GENOMIC DNA]</scope>
    <source>
        <strain evidence="5 6">CBS 101466</strain>
    </source>
</reference>
<dbReference type="Proteomes" id="UP000030752">
    <property type="component" value="Unassembled WGS sequence"/>
</dbReference>
<dbReference type="STRING" id="1220924.W2SBI8"/>
<dbReference type="PANTHER" id="PTHR44051">
    <property type="entry name" value="GLUTATHIONE S-TRANSFERASE-RELATED"/>
    <property type="match status" value="1"/>
</dbReference>
<dbReference type="InParanoid" id="W2SBI8"/>
<evidence type="ECO:0000256" key="2">
    <source>
        <dbReference type="SAM" id="MobiDB-lite"/>
    </source>
</evidence>
<dbReference type="InterPro" id="IPR010987">
    <property type="entry name" value="Glutathione-S-Trfase_C-like"/>
</dbReference>
<feature type="domain" description="GST N-terminal" evidence="3">
    <location>
        <begin position="32"/>
        <end position="112"/>
    </location>
</feature>
<dbReference type="OrthoDB" id="249703at2759"/>
<dbReference type="AlphaFoldDB" id="W2SBI8"/>
<dbReference type="InterPro" id="IPR036249">
    <property type="entry name" value="Thioredoxin-like_sf"/>
</dbReference>
<dbReference type="VEuPathDB" id="FungiDB:HMPREF1541_09125"/>
<dbReference type="InterPro" id="IPR036282">
    <property type="entry name" value="Glutathione-S-Trfase_C_sf"/>
</dbReference>
<feature type="domain" description="GST C-terminal" evidence="4">
    <location>
        <begin position="120"/>
        <end position="252"/>
    </location>
</feature>
<evidence type="ECO:0000256" key="1">
    <source>
        <dbReference type="ARBA" id="ARBA00007409"/>
    </source>
</evidence>
<evidence type="ECO:0000259" key="4">
    <source>
        <dbReference type="PROSITE" id="PS50405"/>
    </source>
</evidence>
<evidence type="ECO:0000259" key="3">
    <source>
        <dbReference type="PROSITE" id="PS50404"/>
    </source>
</evidence>
<dbReference type="SUPFAM" id="SSF52833">
    <property type="entry name" value="Thioredoxin-like"/>
    <property type="match status" value="1"/>
</dbReference>
<dbReference type="PANTHER" id="PTHR44051:SF8">
    <property type="entry name" value="GLUTATHIONE S-TRANSFERASE GSTA"/>
    <property type="match status" value="1"/>
</dbReference>
<sequence length="253" mass="28391">MGFTLISATPYAQPIPFSLPLSSTPSFPSPTHPHSSPSDTRSPYARKVRIALLEKSIPFTLQTEVPWNSSTCTPQHNPLEKLPVLIDTSTDTSVYESHFILEWLEAHYGREQGYAAMFPEGKAQELLAKQVQVVADGMCDACVLMFFEKQRSQPSQEWTGRQQRKVQGGLRALSRWVGGEEDPQLHKDFIVGDAFSLADIAAGSVLGYMKVRFPTQDWQTEFPNLKAYSDKLEARESFKQTVPTPQEIDDKIV</sequence>
<dbReference type="PROSITE" id="PS50404">
    <property type="entry name" value="GST_NTER"/>
    <property type="match status" value="1"/>
</dbReference>
<evidence type="ECO:0000313" key="5">
    <source>
        <dbReference type="EMBL" id="ETN45294.1"/>
    </source>
</evidence>
<dbReference type="RefSeq" id="XP_008712022.1">
    <property type="nucleotide sequence ID" value="XM_008713800.1"/>
</dbReference>
<protein>
    <recommendedName>
        <fullName evidence="7">GST N-terminal domain-containing protein</fullName>
    </recommendedName>
</protein>
<dbReference type="Pfam" id="PF13409">
    <property type="entry name" value="GST_N_2"/>
    <property type="match status" value="1"/>
</dbReference>
<organism evidence="5 6">
    <name type="scientific">Cyphellophora europaea (strain CBS 101466)</name>
    <name type="common">Phialophora europaea</name>
    <dbReference type="NCBI Taxonomy" id="1220924"/>
    <lineage>
        <taxon>Eukaryota</taxon>
        <taxon>Fungi</taxon>
        <taxon>Dikarya</taxon>
        <taxon>Ascomycota</taxon>
        <taxon>Pezizomycotina</taxon>
        <taxon>Eurotiomycetes</taxon>
        <taxon>Chaetothyriomycetidae</taxon>
        <taxon>Chaetothyriales</taxon>
        <taxon>Cyphellophoraceae</taxon>
        <taxon>Cyphellophora</taxon>
    </lineage>
</organism>
<dbReference type="CDD" id="cd03205">
    <property type="entry name" value="GST_C_6"/>
    <property type="match status" value="1"/>
</dbReference>
<evidence type="ECO:0008006" key="7">
    <source>
        <dbReference type="Google" id="ProtNLM"/>
    </source>
</evidence>
<keyword evidence="6" id="KW-1185">Reference proteome</keyword>
<name>W2SBI8_CYPE1</name>
<proteinExistence type="inferred from homology"/>
<dbReference type="eggNOG" id="KOG0406">
    <property type="taxonomic scope" value="Eukaryota"/>
</dbReference>
<dbReference type="PROSITE" id="PS50405">
    <property type="entry name" value="GST_CTER"/>
    <property type="match status" value="1"/>
</dbReference>
<dbReference type="Pfam" id="PF13410">
    <property type="entry name" value="GST_C_2"/>
    <property type="match status" value="1"/>
</dbReference>
<dbReference type="Gene3D" id="1.20.1050.10">
    <property type="match status" value="1"/>
</dbReference>
<evidence type="ECO:0000313" key="6">
    <source>
        <dbReference type="Proteomes" id="UP000030752"/>
    </source>
</evidence>